<comment type="caution">
    <text evidence="1">The sequence shown here is derived from an EMBL/GenBank/DDBJ whole genome shotgun (WGS) entry which is preliminary data.</text>
</comment>
<dbReference type="Proteomes" id="UP000252519">
    <property type="component" value="Unassembled WGS sequence"/>
</dbReference>
<evidence type="ECO:0000313" key="1">
    <source>
        <dbReference type="EMBL" id="RCN44550.1"/>
    </source>
</evidence>
<organism evidence="1 2">
    <name type="scientific">Ancylostoma caninum</name>
    <name type="common">Dog hookworm</name>
    <dbReference type="NCBI Taxonomy" id="29170"/>
    <lineage>
        <taxon>Eukaryota</taxon>
        <taxon>Metazoa</taxon>
        <taxon>Ecdysozoa</taxon>
        <taxon>Nematoda</taxon>
        <taxon>Chromadorea</taxon>
        <taxon>Rhabditida</taxon>
        <taxon>Rhabditina</taxon>
        <taxon>Rhabditomorpha</taxon>
        <taxon>Strongyloidea</taxon>
        <taxon>Ancylostomatidae</taxon>
        <taxon>Ancylostomatinae</taxon>
        <taxon>Ancylostoma</taxon>
    </lineage>
</organism>
<evidence type="ECO:0000313" key="2">
    <source>
        <dbReference type="Proteomes" id="UP000252519"/>
    </source>
</evidence>
<dbReference type="OrthoDB" id="5863605at2759"/>
<reference evidence="1 2" key="1">
    <citation type="submission" date="2014-10" db="EMBL/GenBank/DDBJ databases">
        <title>Draft genome of the hookworm Ancylostoma caninum.</title>
        <authorList>
            <person name="Mitreva M."/>
        </authorList>
    </citation>
    <scope>NUCLEOTIDE SEQUENCE [LARGE SCALE GENOMIC DNA]</scope>
    <source>
        <strain evidence="1 2">Baltimore</strain>
    </source>
</reference>
<accession>A0A368GNA3</accession>
<dbReference type="EMBL" id="JOJR01000126">
    <property type="protein sequence ID" value="RCN44550.1"/>
    <property type="molecule type" value="Genomic_DNA"/>
</dbReference>
<name>A0A368GNA3_ANCCA</name>
<proteinExistence type="predicted"/>
<protein>
    <submittedName>
        <fullName evidence="1">Uncharacterized protein</fullName>
    </submittedName>
</protein>
<sequence>SKHSTKASAYSIRLNRKSAKDKRLIELPHVIQELLPAGFAEDLGGHGQDELRVGVAVDLSDSVYYMSLGKSKEESDETLKRIKDRLELRSEAFSALQKALKDERGYSYGNLNGNFTWIPSSKKAKRRRVALEEDDEEENYGRIAKFATAEDSNGFLNVET</sequence>
<gene>
    <name evidence="1" type="ORF">ANCCAN_09438</name>
</gene>
<dbReference type="AlphaFoldDB" id="A0A368GNA3"/>
<keyword evidence="2" id="KW-1185">Reference proteome</keyword>
<feature type="non-terminal residue" evidence="1">
    <location>
        <position position="1"/>
    </location>
</feature>